<dbReference type="KEGG" id="sur:STAUR_6304"/>
<reference evidence="2 3" key="1">
    <citation type="journal article" date="2011" name="Mol. Biol. Evol.">
        <title>Comparative genomic analysis of fruiting body formation in Myxococcales.</title>
        <authorList>
            <person name="Huntley S."/>
            <person name="Hamann N."/>
            <person name="Wegener-Feldbrugge S."/>
            <person name="Treuner-Lange A."/>
            <person name="Kube M."/>
            <person name="Reinhardt R."/>
            <person name="Klages S."/>
            <person name="Muller R."/>
            <person name="Ronning C.M."/>
            <person name="Nierman W.C."/>
            <person name="Sogaard-Andersen L."/>
        </authorList>
    </citation>
    <scope>NUCLEOTIDE SEQUENCE [LARGE SCALE GENOMIC DNA]</scope>
    <source>
        <strain evidence="2 3">DW4/3-1</strain>
    </source>
</reference>
<protein>
    <submittedName>
        <fullName evidence="2">Peptidase</fullName>
    </submittedName>
</protein>
<proteinExistence type="predicted"/>
<dbReference type="RefSeq" id="WP_013377236.1">
    <property type="nucleotide sequence ID" value="NC_014623.1"/>
</dbReference>
<evidence type="ECO:0000313" key="2">
    <source>
        <dbReference type="EMBL" id="ADO74061.1"/>
    </source>
</evidence>
<keyword evidence="3" id="KW-1185">Reference proteome</keyword>
<dbReference type="InterPro" id="IPR033116">
    <property type="entry name" value="TRYPSIN_SER"/>
</dbReference>
<gene>
    <name evidence="2" type="ordered locus">STAUR_6304</name>
</gene>
<dbReference type="InterPro" id="IPR043504">
    <property type="entry name" value="Peptidase_S1_PA_chymotrypsin"/>
</dbReference>
<dbReference type="PROSITE" id="PS00135">
    <property type="entry name" value="TRYPSIN_SER"/>
    <property type="match status" value="1"/>
</dbReference>
<dbReference type="InterPro" id="IPR009003">
    <property type="entry name" value="Peptidase_S1_PA"/>
</dbReference>
<dbReference type="Gene3D" id="2.40.10.10">
    <property type="entry name" value="Trypsin-like serine proteases"/>
    <property type="match status" value="2"/>
</dbReference>
<dbReference type="EMBL" id="CP002271">
    <property type="protein sequence ID" value="ADO74061.1"/>
    <property type="molecule type" value="Genomic_DNA"/>
</dbReference>
<dbReference type="STRING" id="378806.STAUR_6304"/>
<dbReference type="SUPFAM" id="SSF50494">
    <property type="entry name" value="Trypsin-like serine proteases"/>
    <property type="match status" value="1"/>
</dbReference>
<evidence type="ECO:0000256" key="1">
    <source>
        <dbReference type="SAM" id="SignalP"/>
    </source>
</evidence>
<dbReference type="PROSITE" id="PS00134">
    <property type="entry name" value="TRYPSIN_HIS"/>
    <property type="match status" value="1"/>
</dbReference>
<keyword evidence="1" id="KW-0732">Signal</keyword>
<dbReference type="AlphaFoldDB" id="E3FH31"/>
<name>E3FH31_STIAD</name>
<dbReference type="GO" id="GO:0006508">
    <property type="term" value="P:proteolysis"/>
    <property type="evidence" value="ECO:0007669"/>
    <property type="project" value="InterPro"/>
</dbReference>
<dbReference type="eggNOG" id="ENOG502Z8UI">
    <property type="taxonomic scope" value="Bacteria"/>
</dbReference>
<dbReference type="InterPro" id="IPR018114">
    <property type="entry name" value="TRYPSIN_HIS"/>
</dbReference>
<dbReference type="GO" id="GO:0004252">
    <property type="term" value="F:serine-type endopeptidase activity"/>
    <property type="evidence" value="ECO:0007669"/>
    <property type="project" value="InterPro"/>
</dbReference>
<dbReference type="CDD" id="cd21112">
    <property type="entry name" value="alphaLP-like"/>
    <property type="match status" value="1"/>
</dbReference>
<dbReference type="Proteomes" id="UP000001351">
    <property type="component" value="Chromosome"/>
</dbReference>
<accession>E3FH31</accession>
<sequence>MNLNTHAGRLARLVSALCFAIAAGGAEAADSRTPLSADLQVEGTPPKGFSSWKELMAAQVPLNKAADELSTLIEAQGMAGYAGITLDVPQRLVTLYWKAGQKLPLEVASFLEQLRSKPGVHIAWAEAAYSKAELQAEMDRLFKEASAPEGASRMQLLKVAPLPGWAGLQVTVSGTVEEASRMAVFSQGGVRLKLEQGKPAALFSRMDDWAPFYGGARIRMGNSPNANSCSSGFAVGNIFGKALLTASHCPLSNGTPIYTGVGNYMGTSAGYYKPADTARIDVVSSGYIYDGGVGTGEFLKRVSGHSRNYVGNWVCTSGSFSGARCNIMVTNVNVYWQDYTTYRYGPMVEAEEQSQESAAGPGDSGGPVFSLAVTEGDVVAKGTISGGDSYDAPATCTGDTSRTGCSYRILYPDIEWLLDLHGMWIETR</sequence>
<evidence type="ECO:0000313" key="3">
    <source>
        <dbReference type="Proteomes" id="UP000001351"/>
    </source>
</evidence>
<organism evidence="2 3">
    <name type="scientific">Stigmatella aurantiaca (strain DW4/3-1)</name>
    <dbReference type="NCBI Taxonomy" id="378806"/>
    <lineage>
        <taxon>Bacteria</taxon>
        <taxon>Pseudomonadati</taxon>
        <taxon>Myxococcota</taxon>
        <taxon>Myxococcia</taxon>
        <taxon>Myxococcales</taxon>
        <taxon>Cystobacterineae</taxon>
        <taxon>Archangiaceae</taxon>
        <taxon>Stigmatella</taxon>
    </lineage>
</organism>
<feature type="chain" id="PRO_5003168928" evidence="1">
    <location>
        <begin position="29"/>
        <end position="428"/>
    </location>
</feature>
<dbReference type="HOGENOM" id="CLU_640771_0_0_7"/>
<dbReference type="OrthoDB" id="3688273at2"/>
<feature type="signal peptide" evidence="1">
    <location>
        <begin position="1"/>
        <end position="28"/>
    </location>
</feature>